<dbReference type="OrthoDB" id="8062037at2759"/>
<dbReference type="EMBL" id="JARK01000135">
    <property type="protein sequence ID" value="EYC42342.1"/>
    <property type="molecule type" value="Genomic_DNA"/>
</dbReference>
<dbReference type="Pfam" id="PF17175">
    <property type="entry name" value="MOLO1"/>
    <property type="match status" value="1"/>
</dbReference>
<dbReference type="InterPro" id="IPR033438">
    <property type="entry name" value="MOLO1"/>
</dbReference>
<reference evidence="4" key="1">
    <citation type="journal article" date="2015" name="Nat. Genet.">
        <title>The genome and transcriptome of the zoonotic hookworm Ancylostoma ceylanicum identify infection-specific gene families.</title>
        <authorList>
            <person name="Schwarz E.M."/>
            <person name="Hu Y."/>
            <person name="Antoshechkin I."/>
            <person name="Miller M.M."/>
            <person name="Sternberg P.W."/>
            <person name="Aroian R.V."/>
        </authorList>
    </citation>
    <scope>NUCLEOTIDE SEQUENCE</scope>
    <source>
        <strain evidence="4">HY135</strain>
    </source>
</reference>
<evidence type="ECO:0000256" key="2">
    <source>
        <dbReference type="SAM" id="Phobius"/>
    </source>
</evidence>
<keyword evidence="2" id="KW-1133">Transmembrane helix</keyword>
<comment type="caution">
    <text evidence="3">The sequence shown here is derived from an EMBL/GenBank/DDBJ whole genome shotgun (WGS) entry which is preliminary data.</text>
</comment>
<keyword evidence="2" id="KW-0812">Transmembrane</keyword>
<protein>
    <submittedName>
        <fullName evidence="3">Uncharacterized protein</fullName>
    </submittedName>
</protein>
<dbReference type="PANTHER" id="PTHR33748:SF5">
    <property type="entry name" value="GROUND-LIKE DOMAIN-CONTAINING PROTEIN"/>
    <property type="match status" value="1"/>
</dbReference>
<proteinExistence type="predicted"/>
<dbReference type="PANTHER" id="PTHR33748">
    <property type="entry name" value="PROTEIN CBG04600"/>
    <property type="match status" value="1"/>
</dbReference>
<feature type="transmembrane region" description="Helical" evidence="2">
    <location>
        <begin position="189"/>
        <end position="215"/>
    </location>
</feature>
<evidence type="ECO:0000313" key="3">
    <source>
        <dbReference type="EMBL" id="EYC42342.1"/>
    </source>
</evidence>
<dbReference type="AlphaFoldDB" id="A0A016WSU6"/>
<gene>
    <name evidence="3" type="primary">Acey_s0535.g3096</name>
    <name evidence="3" type="synonym">Acey-C30F12.5</name>
    <name evidence="3" type="ORF">Y032_0535g3096</name>
</gene>
<feature type="compositionally biased region" description="Basic and acidic residues" evidence="1">
    <location>
        <begin position="361"/>
        <end position="384"/>
    </location>
</feature>
<evidence type="ECO:0000256" key="1">
    <source>
        <dbReference type="SAM" id="MobiDB-lite"/>
    </source>
</evidence>
<feature type="region of interest" description="Disordered" evidence="1">
    <location>
        <begin position="290"/>
        <end position="384"/>
    </location>
</feature>
<evidence type="ECO:0000313" key="4">
    <source>
        <dbReference type="Proteomes" id="UP000024635"/>
    </source>
</evidence>
<dbReference type="Proteomes" id="UP000024635">
    <property type="component" value="Unassembled WGS sequence"/>
</dbReference>
<dbReference type="GO" id="GO:0005892">
    <property type="term" value="C:acetylcholine-gated channel complex"/>
    <property type="evidence" value="ECO:0007669"/>
    <property type="project" value="InterPro"/>
</dbReference>
<organism evidence="3 4">
    <name type="scientific">Ancylostoma ceylanicum</name>
    <dbReference type="NCBI Taxonomy" id="53326"/>
    <lineage>
        <taxon>Eukaryota</taxon>
        <taxon>Metazoa</taxon>
        <taxon>Ecdysozoa</taxon>
        <taxon>Nematoda</taxon>
        <taxon>Chromadorea</taxon>
        <taxon>Rhabditida</taxon>
        <taxon>Rhabditina</taxon>
        <taxon>Rhabditomorpha</taxon>
        <taxon>Strongyloidea</taxon>
        <taxon>Ancylostomatidae</taxon>
        <taxon>Ancylostomatinae</taxon>
        <taxon>Ancylostoma</taxon>
    </lineage>
</organism>
<name>A0A016WSU6_9BILA</name>
<accession>A0A016WSU6</accession>
<sequence>MDEFLQIYASVYWDEYVTCRNDLDYGNTTLVCDPSHRLANTTDAKLTDMLWKLQSRVGCECVDGCRRDNGRDEFIGLLHVTNSKNVRMYESSKTDDLKADMQREYAAAKLGNASCDHGLLLVYLKDTHKLATFRGGDSFVLLTDEDMEKLHELAAKGHGSDADNTLALQFLLSNYKDVVSNPVQRAESWLPIIGLIVAILIVLCITGVLLSMFLARFCCCCAKRNKDVYHVNTLPSYKTVEPLYVVTPPGRPLMPDQIYSTPYSGSPLPYPPPPGASVPVTPTSTFRHAVNHETPTMKKPHARSEPGSLRRGPGSEYSAPGGVYAPPQLTPPMMLPPTELYGTIPRATLLPRNGQPPSPQDPKDLPFLDPNRKQETQTREELIY</sequence>
<keyword evidence="4" id="KW-1185">Reference proteome</keyword>
<keyword evidence="2" id="KW-0472">Membrane</keyword>
<dbReference type="STRING" id="53326.A0A016WSU6"/>